<dbReference type="SMART" id="SM00220">
    <property type="entry name" value="S_TKc"/>
    <property type="match status" value="1"/>
</dbReference>
<dbReference type="PROSITE" id="PS00107">
    <property type="entry name" value="PROTEIN_KINASE_ATP"/>
    <property type="match status" value="1"/>
</dbReference>
<dbReference type="RefSeq" id="WP_183859611.1">
    <property type="nucleotide sequence ID" value="NZ_JACHFH010000006.1"/>
</dbReference>
<evidence type="ECO:0000313" key="15">
    <source>
        <dbReference type="Proteomes" id="UP000559117"/>
    </source>
</evidence>
<keyword evidence="11" id="KW-1133">Transmembrane helix</keyword>
<dbReference type="InterPro" id="IPR005543">
    <property type="entry name" value="PASTA_dom"/>
</dbReference>
<feature type="binding site" evidence="9">
    <location>
        <position position="39"/>
    </location>
    <ligand>
        <name>ATP</name>
        <dbReference type="ChEBI" id="CHEBI:30616"/>
    </ligand>
</feature>
<sequence>MSKQILAQRYELIERIGDGGMASVYRAHDQLLDRYVAVKILHPQFANDEDFIVRFRKEAQGAAKLSHANIVNIYDVGECDNQYFIVMEYVEGETLKNKIQREKTLSIEAVLDIGGQIVGALEHAHTHNLIHCDIKPHNILIKPNGQVKVADFGIARAASSTTMTYSGNVVGSVHYISPEQAQGNSITPKSDIYSLGVVFYEMLTGRVPFQGENVVSIALKHLQEQPQPIHELRPEVPPVLEAIVLKAMEKDPQKRFSSTQLIVDIQNAQKQLFPNEDAVEDPYATRVIPRATLNNIRNSSPNTVARTPAKPSILKTKKFMAILVVILIAGFFAGAFLSFGKFWSSEDIKVPNVVGKTVDEAKETLIGKNLRVEIKEIDSNDVVKGYVVSQTPKADSVVKAERLVTIYVSKGSEEVSVPDITGFTKQDAENQLNKVGLSLGVVKEEYSEKKAGTVLRQDPMPGSKLTKGKAIDLVVSKGPEIKTGNVPDVTGNTLSVARIMLEKAGFVIGNIQEQESDKAAGTVLDQSPKAGEMLKEKSAVNLVVAKSKDTKKESTSTSKKENSATKAPSKTGDSAIKE</sequence>
<keyword evidence="5 14" id="KW-0418">Kinase</keyword>
<dbReference type="PROSITE" id="PS51178">
    <property type="entry name" value="PASTA"/>
    <property type="match status" value="3"/>
</dbReference>
<evidence type="ECO:0000256" key="9">
    <source>
        <dbReference type="PROSITE-ProRule" id="PRU10141"/>
    </source>
</evidence>
<feature type="domain" description="PASTA" evidence="13">
    <location>
        <begin position="478"/>
        <end position="546"/>
    </location>
</feature>
<evidence type="ECO:0000256" key="7">
    <source>
        <dbReference type="ARBA" id="ARBA00047899"/>
    </source>
</evidence>
<reference evidence="14 15" key="1">
    <citation type="submission" date="2020-08" db="EMBL/GenBank/DDBJ databases">
        <title>Genomic Encyclopedia of Type Strains, Phase IV (KMG-IV): sequencing the most valuable type-strain genomes for metagenomic binning, comparative biology and taxonomic classification.</title>
        <authorList>
            <person name="Goeker M."/>
        </authorList>
    </citation>
    <scope>NUCLEOTIDE SEQUENCE [LARGE SCALE GENOMIC DNA]</scope>
    <source>
        <strain evidence="14 15">DSM 24661</strain>
    </source>
</reference>
<keyword evidence="4 9" id="KW-0547">Nucleotide-binding</keyword>
<evidence type="ECO:0000256" key="11">
    <source>
        <dbReference type="SAM" id="Phobius"/>
    </source>
</evidence>
<feature type="domain" description="PASTA" evidence="13">
    <location>
        <begin position="411"/>
        <end position="477"/>
    </location>
</feature>
<dbReference type="PANTHER" id="PTHR43289:SF34">
    <property type="entry name" value="SERINE_THREONINE-PROTEIN KINASE YBDM-RELATED"/>
    <property type="match status" value="1"/>
</dbReference>
<dbReference type="FunFam" id="1.10.510.10:FF:000021">
    <property type="entry name" value="Serine/threonine protein kinase"/>
    <property type="match status" value="1"/>
</dbReference>
<dbReference type="CDD" id="cd14014">
    <property type="entry name" value="STKc_PknB_like"/>
    <property type="match status" value="1"/>
</dbReference>
<evidence type="ECO:0000256" key="3">
    <source>
        <dbReference type="ARBA" id="ARBA00022679"/>
    </source>
</evidence>
<dbReference type="NCBIfam" id="NF033483">
    <property type="entry name" value="PknB_PASTA_kin"/>
    <property type="match status" value="1"/>
</dbReference>
<protein>
    <recommendedName>
        <fullName evidence="1">non-specific serine/threonine protein kinase</fullName>
        <ecNumber evidence="1">2.7.11.1</ecNumber>
    </recommendedName>
</protein>
<dbReference type="Gene3D" id="3.30.200.20">
    <property type="entry name" value="Phosphorylase Kinase, domain 1"/>
    <property type="match status" value="1"/>
</dbReference>
<dbReference type="PANTHER" id="PTHR43289">
    <property type="entry name" value="MITOGEN-ACTIVATED PROTEIN KINASE KINASE KINASE 20-RELATED"/>
    <property type="match status" value="1"/>
</dbReference>
<evidence type="ECO:0000256" key="4">
    <source>
        <dbReference type="ARBA" id="ARBA00022741"/>
    </source>
</evidence>
<accession>A0A840UIU4</accession>
<dbReference type="EC" id="2.7.11.1" evidence="1"/>
<evidence type="ECO:0000259" key="13">
    <source>
        <dbReference type="PROSITE" id="PS51178"/>
    </source>
</evidence>
<dbReference type="GO" id="GO:0004674">
    <property type="term" value="F:protein serine/threonine kinase activity"/>
    <property type="evidence" value="ECO:0007669"/>
    <property type="project" value="UniProtKB-KW"/>
</dbReference>
<dbReference type="GO" id="GO:0005524">
    <property type="term" value="F:ATP binding"/>
    <property type="evidence" value="ECO:0007669"/>
    <property type="project" value="UniProtKB-UniRule"/>
</dbReference>
<dbReference type="PROSITE" id="PS50011">
    <property type="entry name" value="PROTEIN_KINASE_DOM"/>
    <property type="match status" value="1"/>
</dbReference>
<keyword evidence="15" id="KW-1185">Reference proteome</keyword>
<dbReference type="Pfam" id="PF03793">
    <property type="entry name" value="PASTA"/>
    <property type="match status" value="3"/>
</dbReference>
<organism evidence="14 15">
    <name type="scientific">Pectinatus brassicae</name>
    <dbReference type="NCBI Taxonomy" id="862415"/>
    <lineage>
        <taxon>Bacteria</taxon>
        <taxon>Bacillati</taxon>
        <taxon>Bacillota</taxon>
        <taxon>Negativicutes</taxon>
        <taxon>Selenomonadales</taxon>
        <taxon>Selenomonadaceae</taxon>
        <taxon>Pectinatus</taxon>
    </lineage>
</organism>
<proteinExistence type="predicted"/>
<feature type="region of interest" description="Disordered" evidence="10">
    <location>
        <begin position="545"/>
        <end position="578"/>
    </location>
</feature>
<dbReference type="SUPFAM" id="SSF56112">
    <property type="entry name" value="Protein kinase-like (PK-like)"/>
    <property type="match status" value="1"/>
</dbReference>
<keyword evidence="6 9" id="KW-0067">ATP-binding</keyword>
<evidence type="ECO:0000313" key="14">
    <source>
        <dbReference type="EMBL" id="MBB5335527.1"/>
    </source>
</evidence>
<dbReference type="AlphaFoldDB" id="A0A840UIU4"/>
<keyword evidence="3 14" id="KW-0808">Transferase</keyword>
<gene>
    <name evidence="14" type="ORF">HNR32_000654</name>
</gene>
<keyword evidence="11" id="KW-0812">Transmembrane</keyword>
<evidence type="ECO:0000256" key="1">
    <source>
        <dbReference type="ARBA" id="ARBA00012513"/>
    </source>
</evidence>
<dbReference type="CDD" id="cd06577">
    <property type="entry name" value="PASTA_pknB"/>
    <property type="match status" value="3"/>
</dbReference>
<feature type="domain" description="PASTA" evidence="13">
    <location>
        <begin position="344"/>
        <end position="410"/>
    </location>
</feature>
<dbReference type="Proteomes" id="UP000559117">
    <property type="component" value="Unassembled WGS sequence"/>
</dbReference>
<dbReference type="FunFam" id="3.30.200.20:FF:000035">
    <property type="entry name" value="Serine/threonine protein kinase Stk1"/>
    <property type="match status" value="1"/>
</dbReference>
<dbReference type="InterPro" id="IPR011009">
    <property type="entry name" value="Kinase-like_dom_sf"/>
</dbReference>
<dbReference type="PROSITE" id="PS00108">
    <property type="entry name" value="PROTEIN_KINASE_ST"/>
    <property type="match status" value="1"/>
</dbReference>
<dbReference type="InterPro" id="IPR000719">
    <property type="entry name" value="Prot_kinase_dom"/>
</dbReference>
<evidence type="ECO:0000259" key="12">
    <source>
        <dbReference type="PROSITE" id="PS50011"/>
    </source>
</evidence>
<evidence type="ECO:0000256" key="6">
    <source>
        <dbReference type="ARBA" id="ARBA00022840"/>
    </source>
</evidence>
<keyword evidence="2" id="KW-0723">Serine/threonine-protein kinase</keyword>
<comment type="caution">
    <text evidence="14">The sequence shown here is derived from an EMBL/GenBank/DDBJ whole genome shotgun (WGS) entry which is preliminary data.</text>
</comment>
<dbReference type="EMBL" id="JACHFH010000006">
    <property type="protein sequence ID" value="MBB5335527.1"/>
    <property type="molecule type" value="Genomic_DNA"/>
</dbReference>
<comment type="catalytic activity">
    <reaction evidence="8">
        <text>L-seryl-[protein] + ATP = O-phospho-L-seryl-[protein] + ADP + H(+)</text>
        <dbReference type="Rhea" id="RHEA:17989"/>
        <dbReference type="Rhea" id="RHEA-COMP:9863"/>
        <dbReference type="Rhea" id="RHEA-COMP:11604"/>
        <dbReference type="ChEBI" id="CHEBI:15378"/>
        <dbReference type="ChEBI" id="CHEBI:29999"/>
        <dbReference type="ChEBI" id="CHEBI:30616"/>
        <dbReference type="ChEBI" id="CHEBI:83421"/>
        <dbReference type="ChEBI" id="CHEBI:456216"/>
        <dbReference type="EC" id="2.7.11.1"/>
    </reaction>
</comment>
<evidence type="ECO:0000256" key="2">
    <source>
        <dbReference type="ARBA" id="ARBA00022527"/>
    </source>
</evidence>
<evidence type="ECO:0000256" key="8">
    <source>
        <dbReference type="ARBA" id="ARBA00048679"/>
    </source>
</evidence>
<dbReference type="Gene3D" id="1.10.510.10">
    <property type="entry name" value="Transferase(Phosphotransferase) domain 1"/>
    <property type="match status" value="1"/>
</dbReference>
<dbReference type="Pfam" id="PF00069">
    <property type="entry name" value="Pkinase"/>
    <property type="match status" value="1"/>
</dbReference>
<evidence type="ECO:0000256" key="5">
    <source>
        <dbReference type="ARBA" id="ARBA00022777"/>
    </source>
</evidence>
<comment type="catalytic activity">
    <reaction evidence="7">
        <text>L-threonyl-[protein] + ATP = O-phospho-L-threonyl-[protein] + ADP + H(+)</text>
        <dbReference type="Rhea" id="RHEA:46608"/>
        <dbReference type="Rhea" id="RHEA-COMP:11060"/>
        <dbReference type="Rhea" id="RHEA-COMP:11605"/>
        <dbReference type="ChEBI" id="CHEBI:15378"/>
        <dbReference type="ChEBI" id="CHEBI:30013"/>
        <dbReference type="ChEBI" id="CHEBI:30616"/>
        <dbReference type="ChEBI" id="CHEBI:61977"/>
        <dbReference type="ChEBI" id="CHEBI:456216"/>
        <dbReference type="EC" id="2.7.11.1"/>
    </reaction>
</comment>
<name>A0A840UIU4_9FIRM</name>
<feature type="compositionally biased region" description="Basic and acidic residues" evidence="10">
    <location>
        <begin position="546"/>
        <end position="563"/>
    </location>
</feature>
<evidence type="ECO:0000256" key="10">
    <source>
        <dbReference type="SAM" id="MobiDB-lite"/>
    </source>
</evidence>
<dbReference type="InterPro" id="IPR008271">
    <property type="entry name" value="Ser/Thr_kinase_AS"/>
</dbReference>
<dbReference type="SUPFAM" id="SSF54184">
    <property type="entry name" value="Penicillin-binding protein 2x (pbp-2x), c-terminal domain"/>
    <property type="match status" value="2"/>
</dbReference>
<dbReference type="SMART" id="SM00740">
    <property type="entry name" value="PASTA"/>
    <property type="match status" value="3"/>
</dbReference>
<dbReference type="InterPro" id="IPR017441">
    <property type="entry name" value="Protein_kinase_ATP_BS"/>
</dbReference>
<keyword evidence="11" id="KW-0472">Membrane</keyword>
<feature type="domain" description="Protein kinase" evidence="12">
    <location>
        <begin position="10"/>
        <end position="273"/>
    </location>
</feature>
<feature type="transmembrane region" description="Helical" evidence="11">
    <location>
        <begin position="319"/>
        <end position="343"/>
    </location>
</feature>
<dbReference type="Gene3D" id="3.30.10.20">
    <property type="match status" value="3"/>
</dbReference>